<organism evidence="1 2">
    <name type="scientific">Thauera propionica</name>
    <dbReference type="NCBI Taxonomy" id="2019431"/>
    <lineage>
        <taxon>Bacteria</taxon>
        <taxon>Pseudomonadati</taxon>
        <taxon>Pseudomonadota</taxon>
        <taxon>Betaproteobacteria</taxon>
        <taxon>Rhodocyclales</taxon>
        <taxon>Zoogloeaceae</taxon>
        <taxon>Thauera</taxon>
    </lineage>
</organism>
<protein>
    <submittedName>
        <fullName evidence="1">Uncharacterized protein</fullName>
    </submittedName>
</protein>
<proteinExistence type="predicted"/>
<dbReference type="EMBL" id="NOIH01000015">
    <property type="protein sequence ID" value="OYD53281.1"/>
    <property type="molecule type" value="Genomic_DNA"/>
</dbReference>
<dbReference type="AlphaFoldDB" id="A0A235EWA8"/>
<reference evidence="1 2" key="1">
    <citation type="submission" date="2017-07" db="EMBL/GenBank/DDBJ databases">
        <title>Thauera sp. KNDSS-Mac4 genome sequence and assembly.</title>
        <authorList>
            <person name="Mayilraj S."/>
        </authorList>
    </citation>
    <scope>NUCLEOTIDE SEQUENCE [LARGE SCALE GENOMIC DNA]</scope>
    <source>
        <strain evidence="1 2">KNDSS-Mac4</strain>
    </source>
</reference>
<keyword evidence="2" id="KW-1185">Reference proteome</keyword>
<dbReference type="Proteomes" id="UP000215181">
    <property type="component" value="Unassembled WGS sequence"/>
</dbReference>
<accession>A0A235EWA8</accession>
<comment type="caution">
    <text evidence="1">The sequence shown here is derived from an EMBL/GenBank/DDBJ whole genome shotgun (WGS) entry which is preliminary data.</text>
</comment>
<gene>
    <name evidence="1" type="ORF">CGK74_13795</name>
</gene>
<dbReference type="RefSeq" id="WP_094269022.1">
    <property type="nucleotide sequence ID" value="NZ_NOIH01000015.1"/>
</dbReference>
<evidence type="ECO:0000313" key="2">
    <source>
        <dbReference type="Proteomes" id="UP000215181"/>
    </source>
</evidence>
<sequence>MNTRATNVIPINIRRRTETARAFKALADAAERGEIVGAAYAVIDSTGNTRQGVIGAACENQALAHYGAIRLAATLLWPDQD</sequence>
<name>A0A235EWA8_9RHOO</name>
<evidence type="ECO:0000313" key="1">
    <source>
        <dbReference type="EMBL" id="OYD53281.1"/>
    </source>
</evidence>